<proteinExistence type="predicted"/>
<evidence type="ECO:0000256" key="3">
    <source>
        <dbReference type="ARBA" id="ARBA00023163"/>
    </source>
</evidence>
<evidence type="ECO:0000259" key="4">
    <source>
        <dbReference type="PROSITE" id="PS50043"/>
    </source>
</evidence>
<dbReference type="Pfam" id="PF00196">
    <property type="entry name" value="GerE"/>
    <property type="match status" value="1"/>
</dbReference>
<dbReference type="SUPFAM" id="SSF46894">
    <property type="entry name" value="C-terminal effector domain of the bipartite response regulators"/>
    <property type="match status" value="1"/>
</dbReference>
<dbReference type="AlphaFoldDB" id="A0A6I6GQJ0"/>
<dbReference type="PANTHER" id="PTHR44688:SF16">
    <property type="entry name" value="DNA-BINDING TRANSCRIPTIONAL ACTIVATOR DEVR_DOSR"/>
    <property type="match status" value="1"/>
</dbReference>
<evidence type="ECO:0000313" key="6">
    <source>
        <dbReference type="Proteomes" id="UP000426027"/>
    </source>
</evidence>
<keyword evidence="1" id="KW-0805">Transcription regulation</keyword>
<dbReference type="CDD" id="cd06170">
    <property type="entry name" value="LuxR_C_like"/>
    <property type="match status" value="1"/>
</dbReference>
<sequence length="124" mass="14359">MENSRSIMQQCKDMGIGGYLLKSTGRTELLDAIKTVQQRQQYYMWRQPDNLPLSEHDKLQRLSKREREIVLLVCEGLTTAEIADKLSLSQLTVSTHRKNLLRKLDLKNAAQLAMLATRIKEMDR</sequence>
<dbReference type="InterPro" id="IPR000792">
    <property type="entry name" value="Tscrpt_reg_LuxR_C"/>
</dbReference>
<dbReference type="SMART" id="SM00421">
    <property type="entry name" value="HTH_LUXR"/>
    <property type="match status" value="1"/>
</dbReference>
<dbReference type="PANTHER" id="PTHR44688">
    <property type="entry name" value="DNA-BINDING TRANSCRIPTIONAL ACTIVATOR DEVR_DOSR"/>
    <property type="match status" value="1"/>
</dbReference>
<evidence type="ECO:0000256" key="2">
    <source>
        <dbReference type="ARBA" id="ARBA00023125"/>
    </source>
</evidence>
<keyword evidence="6" id="KW-1185">Reference proteome</keyword>
<protein>
    <recommendedName>
        <fullName evidence="4">HTH luxR-type domain-containing protein</fullName>
    </recommendedName>
</protein>
<evidence type="ECO:0000256" key="1">
    <source>
        <dbReference type="ARBA" id="ARBA00023015"/>
    </source>
</evidence>
<dbReference type="Proteomes" id="UP000426027">
    <property type="component" value="Chromosome"/>
</dbReference>
<dbReference type="Gene3D" id="3.40.50.2300">
    <property type="match status" value="1"/>
</dbReference>
<feature type="domain" description="HTH luxR-type" evidence="4">
    <location>
        <begin position="55"/>
        <end position="120"/>
    </location>
</feature>
<dbReference type="GO" id="GO:0003677">
    <property type="term" value="F:DNA binding"/>
    <property type="evidence" value="ECO:0007669"/>
    <property type="project" value="UniProtKB-KW"/>
</dbReference>
<dbReference type="PRINTS" id="PR00038">
    <property type="entry name" value="HTHLUXR"/>
</dbReference>
<dbReference type="InterPro" id="IPR016032">
    <property type="entry name" value="Sig_transdc_resp-reg_C-effctor"/>
</dbReference>
<dbReference type="PROSITE" id="PS50043">
    <property type="entry name" value="HTH_LUXR_2"/>
    <property type="match status" value="1"/>
</dbReference>
<keyword evidence="2" id="KW-0238">DNA-binding</keyword>
<dbReference type="EMBL" id="CP046566">
    <property type="protein sequence ID" value="QGW29948.1"/>
    <property type="molecule type" value="Genomic_DNA"/>
</dbReference>
<accession>A0A6I6GQJ0</accession>
<name>A0A6I6GQJ0_9BACT</name>
<organism evidence="5 6">
    <name type="scientific">Phnomibacter ginsenosidimutans</name>
    <dbReference type="NCBI Taxonomy" id="2676868"/>
    <lineage>
        <taxon>Bacteria</taxon>
        <taxon>Pseudomonadati</taxon>
        <taxon>Bacteroidota</taxon>
        <taxon>Chitinophagia</taxon>
        <taxon>Chitinophagales</taxon>
        <taxon>Chitinophagaceae</taxon>
        <taxon>Phnomibacter</taxon>
    </lineage>
</organism>
<evidence type="ECO:0000313" key="5">
    <source>
        <dbReference type="EMBL" id="QGW29948.1"/>
    </source>
</evidence>
<dbReference type="PROSITE" id="PS00622">
    <property type="entry name" value="HTH_LUXR_1"/>
    <property type="match status" value="1"/>
</dbReference>
<gene>
    <name evidence="5" type="ORF">GLV81_01330</name>
</gene>
<reference evidence="5 6" key="1">
    <citation type="submission" date="2019-11" db="EMBL/GenBank/DDBJ databases">
        <authorList>
            <person name="Im W.T."/>
        </authorList>
    </citation>
    <scope>NUCLEOTIDE SEQUENCE [LARGE SCALE GENOMIC DNA]</scope>
    <source>
        <strain evidence="5 6">SB-02</strain>
    </source>
</reference>
<keyword evidence="3" id="KW-0804">Transcription</keyword>
<dbReference type="KEGG" id="fls:GLV81_01330"/>
<dbReference type="GO" id="GO:0006355">
    <property type="term" value="P:regulation of DNA-templated transcription"/>
    <property type="evidence" value="ECO:0007669"/>
    <property type="project" value="InterPro"/>
</dbReference>